<dbReference type="Pfam" id="PF01522">
    <property type="entry name" value="Polysacc_deac_1"/>
    <property type="match status" value="1"/>
</dbReference>
<reference evidence="7 8" key="1">
    <citation type="submission" date="2024-04" db="EMBL/GenBank/DDBJ databases">
        <title>Novel genus in family Flammeovirgaceae.</title>
        <authorList>
            <person name="Nguyen T.H."/>
            <person name="Vuong T.Q."/>
            <person name="Le H."/>
            <person name="Kim S.-G."/>
        </authorList>
    </citation>
    <scope>NUCLEOTIDE SEQUENCE [LARGE SCALE GENOMIC DNA]</scope>
    <source>
        <strain evidence="7 8">JCM 23209</strain>
    </source>
</reference>
<dbReference type="EMBL" id="JBDKWZ010000009">
    <property type="protein sequence ID" value="MEN7549512.1"/>
    <property type="molecule type" value="Genomic_DNA"/>
</dbReference>
<dbReference type="InterPro" id="IPR008928">
    <property type="entry name" value="6-hairpin_glycosidase_sf"/>
</dbReference>
<dbReference type="Proteomes" id="UP001403385">
    <property type="component" value="Unassembled WGS sequence"/>
</dbReference>
<dbReference type="GO" id="GO:0008810">
    <property type="term" value="F:cellulase activity"/>
    <property type="evidence" value="ECO:0007669"/>
    <property type="project" value="InterPro"/>
</dbReference>
<protein>
    <submittedName>
        <fullName evidence="7">Glycoside hydrolase family 9 protein</fullName>
    </submittedName>
</protein>
<evidence type="ECO:0000313" key="8">
    <source>
        <dbReference type="Proteomes" id="UP001403385"/>
    </source>
</evidence>
<dbReference type="CDD" id="cd10917">
    <property type="entry name" value="CE4_NodB_like_6s_7s"/>
    <property type="match status" value="1"/>
</dbReference>
<dbReference type="Gene3D" id="1.50.10.10">
    <property type="match status" value="1"/>
</dbReference>
<keyword evidence="3" id="KW-0119">Carbohydrate metabolism</keyword>
<dbReference type="Pfam" id="PF02927">
    <property type="entry name" value="CelD_N"/>
    <property type="match status" value="1"/>
</dbReference>
<dbReference type="PANTHER" id="PTHR22298">
    <property type="entry name" value="ENDO-1,4-BETA-GLUCANASE"/>
    <property type="match status" value="1"/>
</dbReference>
<dbReference type="GO" id="GO:0016810">
    <property type="term" value="F:hydrolase activity, acting on carbon-nitrogen (but not peptide) bonds"/>
    <property type="evidence" value="ECO:0007669"/>
    <property type="project" value="InterPro"/>
</dbReference>
<dbReference type="InterPro" id="IPR011330">
    <property type="entry name" value="Glyco_hydro/deAcase_b/a-brl"/>
</dbReference>
<evidence type="ECO:0000256" key="3">
    <source>
        <dbReference type="ARBA" id="ARBA00023277"/>
    </source>
</evidence>
<dbReference type="SUPFAM" id="SSF81296">
    <property type="entry name" value="E set domains"/>
    <property type="match status" value="1"/>
</dbReference>
<keyword evidence="8" id="KW-1185">Reference proteome</keyword>
<keyword evidence="2 7" id="KW-0378">Hydrolase</keyword>
<evidence type="ECO:0000256" key="4">
    <source>
        <dbReference type="ARBA" id="ARBA00023295"/>
    </source>
</evidence>
<organism evidence="7 8">
    <name type="scientific">Rapidithrix thailandica</name>
    <dbReference type="NCBI Taxonomy" id="413964"/>
    <lineage>
        <taxon>Bacteria</taxon>
        <taxon>Pseudomonadati</taxon>
        <taxon>Bacteroidota</taxon>
        <taxon>Cytophagia</taxon>
        <taxon>Cytophagales</taxon>
        <taxon>Flammeovirgaceae</taxon>
        <taxon>Rapidithrix</taxon>
    </lineage>
</organism>
<dbReference type="InterPro" id="IPR013783">
    <property type="entry name" value="Ig-like_fold"/>
</dbReference>
<comment type="caution">
    <text evidence="7">The sequence shown here is derived from an EMBL/GenBank/DDBJ whole genome shotgun (WGS) entry which is preliminary data.</text>
</comment>
<dbReference type="AlphaFoldDB" id="A0AAW9S0A7"/>
<dbReference type="SUPFAM" id="SSF48208">
    <property type="entry name" value="Six-hairpin glycosidases"/>
    <property type="match status" value="1"/>
</dbReference>
<dbReference type="CDD" id="cd02850">
    <property type="entry name" value="E_set_Cellulase_N"/>
    <property type="match status" value="1"/>
</dbReference>
<dbReference type="InterPro" id="IPR014756">
    <property type="entry name" value="Ig_E-set"/>
</dbReference>
<dbReference type="SUPFAM" id="SSF88713">
    <property type="entry name" value="Glycoside hydrolase/deacetylase"/>
    <property type="match status" value="1"/>
</dbReference>
<dbReference type="InterPro" id="IPR002509">
    <property type="entry name" value="NODB_dom"/>
</dbReference>
<evidence type="ECO:0000259" key="6">
    <source>
        <dbReference type="PROSITE" id="PS51677"/>
    </source>
</evidence>
<dbReference type="PROSITE" id="PS51677">
    <property type="entry name" value="NODB"/>
    <property type="match status" value="1"/>
</dbReference>
<dbReference type="InterPro" id="IPR012341">
    <property type="entry name" value="6hp_glycosidase-like_sf"/>
</dbReference>
<evidence type="ECO:0000313" key="7">
    <source>
        <dbReference type="EMBL" id="MEN7549512.1"/>
    </source>
</evidence>
<dbReference type="PROSITE" id="PS51257">
    <property type="entry name" value="PROKAR_LIPOPROTEIN"/>
    <property type="match status" value="1"/>
</dbReference>
<keyword evidence="5" id="KW-0624">Polysaccharide degradation</keyword>
<dbReference type="GO" id="GO:0000272">
    <property type="term" value="P:polysaccharide catabolic process"/>
    <property type="evidence" value="ECO:0007669"/>
    <property type="project" value="UniProtKB-KW"/>
</dbReference>
<dbReference type="Gene3D" id="2.60.40.10">
    <property type="entry name" value="Immunoglobulins"/>
    <property type="match status" value="1"/>
</dbReference>
<sequence length="833" mass="94844">MMHTILKKTLTGIFYLLVLPVLFSCSFHPSEYWIRVNQIGYPTDALKVAVVAGKSSVAFQQAQLIDVESGKVVFTTHKREEKGAYGPFSHTYRIDFSEFNQAGKYRLQIGKTQSPVFTIHETVYQGTADFMLRYMRQQRCGYNPFLQDSCHTRDGYTLYAPVADGTPIDVTGGWHDASDYLQYVATSANATYQMLLAYQENPQAFADEYLANGLPGKNGLPDVLDEAKWGLDWLVKMHPKEDWMFNQIADDRDHAGYRLPNKDSVVYDFPEGRPVYFCTGEVQGVFGNKNRTTGVASTAGKFSSALALGHQIFQFKDPEYARKLYERALSAYQLGKGKPGPCQTAPGKAPYFYEEDNWVDDMELAASELYTLTRQKNYQKEALDFARQEPVTPWIENDTARHYQWYPFLNVGHYRLAQQTTGQYKKELIAYYKKGIETVWQRAKNNAFLQGTPFIWCSNNLVAAFATQCYLYRQLSGDQSYLPLETASIDWLFGCNPWGTSMIIGLPEKGVSPKTPHSSLAFLHQYRLDGGLVDGPVYTRIFQSLKGIHLVEEDEYAAFQSDLSVYHDDFGDYSTNEPTMDGTASLIYLLSALAKPQKNFTLDHGGIIRGDTQEPSIALLFSGHVFADGAQEIISVLEKQEVKASFFFTGDFYRKPAFHPTIQTLVQNGHYLGAHSDKHLLYCSWENRDSLLVNKQEFLQDLNDNYEAMKSFGIKPQVAKYFLPPYEWYNRQISHWAKEEGIQVINFSPGTRSNADYTVPEMGNRYVSGEQIYQSILDYEVQHEKGLNGFQMLLHIGTAPERTDKFHRKLNALIGELKARGYAFKRVDELLKN</sequence>
<keyword evidence="4" id="KW-0326">Glycosidase</keyword>
<accession>A0AAW9S0A7</accession>
<gene>
    <name evidence="7" type="ORF">AAG747_16430</name>
</gene>
<evidence type="ECO:0000256" key="1">
    <source>
        <dbReference type="ARBA" id="ARBA00007072"/>
    </source>
</evidence>
<proteinExistence type="inferred from homology"/>
<dbReference type="Pfam" id="PF00759">
    <property type="entry name" value="Glyco_hydro_9"/>
    <property type="match status" value="1"/>
</dbReference>
<evidence type="ECO:0000256" key="5">
    <source>
        <dbReference type="ARBA" id="ARBA00023326"/>
    </source>
</evidence>
<name>A0AAW9S0A7_9BACT</name>
<evidence type="ECO:0000256" key="2">
    <source>
        <dbReference type="ARBA" id="ARBA00022801"/>
    </source>
</evidence>
<comment type="similarity">
    <text evidence="1">Belongs to the glycosyl hydrolase 9 (cellulase E) family.</text>
</comment>
<dbReference type="InterPro" id="IPR001701">
    <property type="entry name" value="Glyco_hydro_9"/>
</dbReference>
<dbReference type="Gene3D" id="3.20.20.370">
    <property type="entry name" value="Glycoside hydrolase/deacetylase"/>
    <property type="match status" value="1"/>
</dbReference>
<dbReference type="RefSeq" id="WP_346822291.1">
    <property type="nucleotide sequence ID" value="NZ_JBDKWZ010000009.1"/>
</dbReference>
<feature type="domain" description="NodB homology" evidence="6">
    <location>
        <begin position="615"/>
        <end position="825"/>
    </location>
</feature>
<dbReference type="InterPro" id="IPR004197">
    <property type="entry name" value="Cellulase_Ig-like"/>
</dbReference>